<dbReference type="Proteomes" id="UP000746612">
    <property type="component" value="Unassembled WGS sequence"/>
</dbReference>
<evidence type="ECO:0000313" key="1">
    <source>
        <dbReference type="EMBL" id="CAG1998093.1"/>
    </source>
</evidence>
<reference evidence="1" key="1">
    <citation type="submission" date="2021-03" db="EMBL/GenBank/DDBJ databases">
        <authorList>
            <person name="Alouane T."/>
            <person name="Langin T."/>
            <person name="Bonhomme L."/>
        </authorList>
    </citation>
    <scope>NUCLEOTIDE SEQUENCE</scope>
    <source>
        <strain evidence="1">MDC_Fg202</strain>
    </source>
</reference>
<feature type="non-terminal residue" evidence="1">
    <location>
        <position position="1"/>
    </location>
</feature>
<gene>
    <name evidence="1" type="ORF">MDCFG202_LOCUS434227</name>
</gene>
<dbReference type="AlphaFoldDB" id="A0A9N8WVV2"/>
<comment type="caution">
    <text evidence="1">The sequence shown here is derived from an EMBL/GenBank/DDBJ whole genome shotgun (WGS) entry which is preliminary data.</text>
</comment>
<evidence type="ECO:0000313" key="2">
    <source>
        <dbReference type="Proteomes" id="UP000746612"/>
    </source>
</evidence>
<sequence length="189" mass="21011">SWGSAKALQYLVDLDPRLVSYVNPLKELPSVENTISELAAEGIRDEITREDVFHGSTAAFHCGNGPTITKVHDHEIAWARQSLETHYSPLHISCYTHDIGIRPNPSSSLGASENRQSIARHPSLLVARVWWKAKRYSRHPARYLLQLISASPSVPKCRLGPRTGWLEAHAASLSGLGRDGKMKTGRPRF</sequence>
<dbReference type="EMBL" id="CAJPIJ010000162">
    <property type="protein sequence ID" value="CAG1998093.1"/>
    <property type="molecule type" value="Genomic_DNA"/>
</dbReference>
<name>A0A9N8WVV2_GIBZA</name>
<organism evidence="1 2">
    <name type="scientific">Gibberella zeae</name>
    <name type="common">Wheat head blight fungus</name>
    <name type="synonym">Fusarium graminearum</name>
    <dbReference type="NCBI Taxonomy" id="5518"/>
    <lineage>
        <taxon>Eukaryota</taxon>
        <taxon>Fungi</taxon>
        <taxon>Dikarya</taxon>
        <taxon>Ascomycota</taxon>
        <taxon>Pezizomycotina</taxon>
        <taxon>Sordariomycetes</taxon>
        <taxon>Hypocreomycetidae</taxon>
        <taxon>Hypocreales</taxon>
        <taxon>Nectriaceae</taxon>
        <taxon>Fusarium</taxon>
    </lineage>
</organism>
<protein>
    <submittedName>
        <fullName evidence="1">Uncharacterized protein</fullName>
    </submittedName>
</protein>
<proteinExistence type="predicted"/>
<accession>A0A9N8WVV2</accession>